<name>A0A934WTX1_9FIRM</name>
<reference evidence="2" key="1">
    <citation type="submission" date="2021-01" db="EMBL/GenBank/DDBJ databases">
        <title>Genome public.</title>
        <authorList>
            <person name="Liu C."/>
            <person name="Sun Q."/>
        </authorList>
    </citation>
    <scope>NUCLEOTIDE SEQUENCE</scope>
    <source>
        <strain evidence="2">M6</strain>
    </source>
</reference>
<dbReference type="EMBL" id="JAEQMG010000163">
    <property type="protein sequence ID" value="MBK6089826.1"/>
    <property type="molecule type" value="Genomic_DNA"/>
</dbReference>
<accession>A0A934WTX1</accession>
<dbReference type="SUPFAM" id="SSF55729">
    <property type="entry name" value="Acyl-CoA N-acyltransferases (Nat)"/>
    <property type="match status" value="1"/>
</dbReference>
<dbReference type="PANTHER" id="PTHR43792">
    <property type="entry name" value="GNAT FAMILY, PUTATIVE (AFU_ORTHOLOGUE AFUA_3G00765)-RELATED-RELATED"/>
    <property type="match status" value="1"/>
</dbReference>
<dbReference type="InterPro" id="IPR016181">
    <property type="entry name" value="Acyl_CoA_acyltransferase"/>
</dbReference>
<evidence type="ECO:0000313" key="3">
    <source>
        <dbReference type="Proteomes" id="UP000633365"/>
    </source>
</evidence>
<gene>
    <name evidence="2" type="ORF">JKK62_14465</name>
</gene>
<dbReference type="Proteomes" id="UP000633365">
    <property type="component" value="Unassembled WGS sequence"/>
</dbReference>
<feature type="domain" description="N-acetyltransferase" evidence="1">
    <location>
        <begin position="14"/>
        <end position="180"/>
    </location>
</feature>
<dbReference type="InterPro" id="IPR051531">
    <property type="entry name" value="N-acetyltransferase"/>
</dbReference>
<evidence type="ECO:0000313" key="2">
    <source>
        <dbReference type="EMBL" id="MBK6089826.1"/>
    </source>
</evidence>
<dbReference type="PROSITE" id="PS51186">
    <property type="entry name" value="GNAT"/>
    <property type="match status" value="1"/>
</dbReference>
<dbReference type="GO" id="GO:0016747">
    <property type="term" value="F:acyltransferase activity, transferring groups other than amino-acyl groups"/>
    <property type="evidence" value="ECO:0007669"/>
    <property type="project" value="InterPro"/>
</dbReference>
<comment type="caution">
    <text evidence="2">The sequence shown here is derived from an EMBL/GenBank/DDBJ whole genome shotgun (WGS) entry which is preliminary data.</text>
</comment>
<organism evidence="2 3">
    <name type="scientific">Ruminococcus difficilis</name>
    <dbReference type="NCBI Taxonomy" id="2763069"/>
    <lineage>
        <taxon>Bacteria</taxon>
        <taxon>Bacillati</taxon>
        <taxon>Bacillota</taxon>
        <taxon>Clostridia</taxon>
        <taxon>Eubacteriales</taxon>
        <taxon>Oscillospiraceae</taxon>
        <taxon>Ruminococcus</taxon>
    </lineage>
</organism>
<protein>
    <submittedName>
        <fullName evidence="2">GNAT family N-acetyltransferase</fullName>
    </submittedName>
</protein>
<proteinExistence type="predicted"/>
<dbReference type="Pfam" id="PF13302">
    <property type="entry name" value="Acetyltransf_3"/>
    <property type="match status" value="1"/>
</dbReference>
<dbReference type="RefSeq" id="WP_201428528.1">
    <property type="nucleotide sequence ID" value="NZ_JAEQMG010000163.1"/>
</dbReference>
<dbReference type="InterPro" id="IPR000182">
    <property type="entry name" value="GNAT_dom"/>
</dbReference>
<dbReference type="Gene3D" id="3.40.630.30">
    <property type="match status" value="1"/>
</dbReference>
<dbReference type="AlphaFoldDB" id="A0A934WTX1"/>
<keyword evidence="3" id="KW-1185">Reference proteome</keyword>
<sequence>MKHTGTVPLETERLILRQFTLNDVQQAFDNWMSREQVTRCMTWPPYQNTDDVKAYIQSVIAAYENPDTYYWAIEEKSVGQVIGSISVIWLNEEVASAEVGYCLSDDFWGRGYMPEALRTVIRYLFETVGFNRIQATHDVNNPNSGRVMEKCGMRYEGTMRQAIRNNQGVCDTVIRAILRDEYNT</sequence>
<evidence type="ECO:0000259" key="1">
    <source>
        <dbReference type="PROSITE" id="PS51186"/>
    </source>
</evidence>